<dbReference type="PRINTS" id="PR00352">
    <property type="entry name" value="3FE4SFRDOXIN"/>
</dbReference>
<dbReference type="Gene3D" id="3.30.70.20">
    <property type="match status" value="1"/>
</dbReference>
<evidence type="ECO:0000256" key="7">
    <source>
        <dbReference type="ARBA" id="ARBA00023291"/>
    </source>
</evidence>
<dbReference type="InterPro" id="IPR017896">
    <property type="entry name" value="4Fe4S_Fe-S-bd"/>
</dbReference>
<dbReference type="InterPro" id="IPR001080">
    <property type="entry name" value="3Fe4S_ferredoxin"/>
</dbReference>
<evidence type="ECO:0000256" key="8">
    <source>
        <dbReference type="RuleBase" id="RU368020"/>
    </source>
</evidence>
<comment type="function">
    <text evidence="8">Ferredoxins are iron-sulfur proteins that transfer electrons in a wide variety of metabolic reactions.</text>
</comment>
<organism evidence="10 11">
    <name type="scientific">Streptomyces andamanensis</name>
    <dbReference type="NCBI Taxonomy" id="1565035"/>
    <lineage>
        <taxon>Bacteria</taxon>
        <taxon>Bacillati</taxon>
        <taxon>Actinomycetota</taxon>
        <taxon>Actinomycetes</taxon>
        <taxon>Kitasatosporales</taxon>
        <taxon>Streptomycetaceae</taxon>
        <taxon>Streptomyces</taxon>
    </lineage>
</organism>
<evidence type="ECO:0000256" key="3">
    <source>
        <dbReference type="ARBA" id="ARBA00022723"/>
    </source>
</evidence>
<dbReference type="EMBL" id="JBHSDP010000024">
    <property type="protein sequence ID" value="MFC4330673.1"/>
    <property type="molecule type" value="Genomic_DNA"/>
</dbReference>
<evidence type="ECO:0000256" key="1">
    <source>
        <dbReference type="ARBA" id="ARBA00001927"/>
    </source>
</evidence>
<evidence type="ECO:0000256" key="5">
    <source>
        <dbReference type="ARBA" id="ARBA00023004"/>
    </source>
</evidence>
<evidence type="ECO:0000256" key="2">
    <source>
        <dbReference type="ARBA" id="ARBA00022448"/>
    </source>
</evidence>
<proteinExistence type="predicted"/>
<comment type="cofactor">
    <cofactor evidence="1">
        <name>[3Fe-4S] cluster</name>
        <dbReference type="ChEBI" id="CHEBI:21137"/>
    </cofactor>
</comment>
<dbReference type="PROSITE" id="PS51379">
    <property type="entry name" value="4FE4S_FER_2"/>
    <property type="match status" value="1"/>
</dbReference>
<comment type="caution">
    <text evidence="10">The sequence shown here is derived from an EMBL/GenBank/DDBJ whole genome shotgun (WGS) entry which is preliminary data.</text>
</comment>
<keyword evidence="5 8" id="KW-0408">Iron</keyword>
<keyword evidence="4 8" id="KW-0249">Electron transport</keyword>
<dbReference type="RefSeq" id="WP_206311824.1">
    <property type="nucleotide sequence ID" value="NZ_JBHSDP010000024.1"/>
</dbReference>
<evidence type="ECO:0000313" key="11">
    <source>
        <dbReference type="Proteomes" id="UP001595824"/>
    </source>
</evidence>
<dbReference type="PANTHER" id="PTHR36923:SF3">
    <property type="entry name" value="FERREDOXIN"/>
    <property type="match status" value="1"/>
</dbReference>
<keyword evidence="3 8" id="KW-0479">Metal-binding</keyword>
<keyword evidence="6 8" id="KW-0411">Iron-sulfur</keyword>
<gene>
    <name evidence="10" type="ORF">ACFPC0_23375</name>
</gene>
<name>A0ABV8TIZ1_9ACTN</name>
<evidence type="ECO:0000313" key="10">
    <source>
        <dbReference type="EMBL" id="MFC4330673.1"/>
    </source>
</evidence>
<dbReference type="Proteomes" id="UP001595824">
    <property type="component" value="Unassembled WGS sequence"/>
</dbReference>
<accession>A0ABV8TIZ1</accession>
<keyword evidence="11" id="KW-1185">Reference proteome</keyword>
<dbReference type="SUPFAM" id="SSF54862">
    <property type="entry name" value="4Fe-4S ferredoxins"/>
    <property type="match status" value="1"/>
</dbReference>
<keyword evidence="2 8" id="KW-0813">Transport</keyword>
<reference evidence="11" key="1">
    <citation type="journal article" date="2019" name="Int. J. Syst. Evol. Microbiol.">
        <title>The Global Catalogue of Microorganisms (GCM) 10K type strain sequencing project: providing services to taxonomists for standard genome sequencing and annotation.</title>
        <authorList>
            <consortium name="The Broad Institute Genomics Platform"/>
            <consortium name="The Broad Institute Genome Sequencing Center for Infectious Disease"/>
            <person name="Wu L."/>
            <person name="Ma J."/>
        </authorList>
    </citation>
    <scope>NUCLEOTIDE SEQUENCE [LARGE SCALE GENOMIC DNA]</scope>
    <source>
        <strain evidence="11">PCU 347</strain>
    </source>
</reference>
<dbReference type="InterPro" id="IPR051269">
    <property type="entry name" value="Fe-S_cluster_ET"/>
</dbReference>
<dbReference type="PANTHER" id="PTHR36923">
    <property type="entry name" value="FERREDOXIN"/>
    <property type="match status" value="1"/>
</dbReference>
<sequence>MVSGLRVSVDRERCTGTGSCVFAAPAVFEQDDADGRVVLLREHPEPGESDDVQEAADVCPVAAIKLHRR</sequence>
<feature type="domain" description="4Fe-4S ferredoxin-type" evidence="9">
    <location>
        <begin position="5"/>
        <end position="33"/>
    </location>
</feature>
<keyword evidence="7" id="KW-0003">3Fe-4S</keyword>
<dbReference type="Pfam" id="PF13370">
    <property type="entry name" value="Fer4_13"/>
    <property type="match status" value="1"/>
</dbReference>
<evidence type="ECO:0000256" key="4">
    <source>
        <dbReference type="ARBA" id="ARBA00022982"/>
    </source>
</evidence>
<protein>
    <recommendedName>
        <fullName evidence="8">Ferredoxin</fullName>
    </recommendedName>
</protein>
<evidence type="ECO:0000256" key="6">
    <source>
        <dbReference type="ARBA" id="ARBA00023014"/>
    </source>
</evidence>
<evidence type="ECO:0000259" key="9">
    <source>
        <dbReference type="PROSITE" id="PS51379"/>
    </source>
</evidence>